<accession>A0A2P6Q3T8</accession>
<evidence type="ECO:0000313" key="2">
    <source>
        <dbReference type="EMBL" id="PRQ28809.1"/>
    </source>
</evidence>
<gene>
    <name evidence="2" type="ORF">RchiOBHm_Chr5g0006991</name>
</gene>
<reference evidence="2 3" key="1">
    <citation type="journal article" date="2018" name="Nat. Genet.">
        <title>The Rosa genome provides new insights in the design of modern roses.</title>
        <authorList>
            <person name="Bendahmane M."/>
        </authorList>
    </citation>
    <scope>NUCLEOTIDE SEQUENCE [LARGE SCALE GENOMIC DNA]</scope>
    <source>
        <strain evidence="3">cv. Old Blush</strain>
    </source>
</reference>
<dbReference type="EMBL" id="PDCK01000043">
    <property type="protein sequence ID" value="PRQ28809.1"/>
    <property type="molecule type" value="Genomic_DNA"/>
</dbReference>
<feature type="transmembrane region" description="Helical" evidence="1">
    <location>
        <begin position="25"/>
        <end position="45"/>
    </location>
</feature>
<proteinExistence type="predicted"/>
<evidence type="ECO:0000256" key="1">
    <source>
        <dbReference type="SAM" id="Phobius"/>
    </source>
</evidence>
<dbReference type="Proteomes" id="UP000238479">
    <property type="component" value="Chromosome 5"/>
</dbReference>
<organism evidence="2 3">
    <name type="scientific">Rosa chinensis</name>
    <name type="common">China rose</name>
    <dbReference type="NCBI Taxonomy" id="74649"/>
    <lineage>
        <taxon>Eukaryota</taxon>
        <taxon>Viridiplantae</taxon>
        <taxon>Streptophyta</taxon>
        <taxon>Embryophyta</taxon>
        <taxon>Tracheophyta</taxon>
        <taxon>Spermatophyta</taxon>
        <taxon>Magnoliopsida</taxon>
        <taxon>eudicotyledons</taxon>
        <taxon>Gunneridae</taxon>
        <taxon>Pentapetalae</taxon>
        <taxon>rosids</taxon>
        <taxon>fabids</taxon>
        <taxon>Rosales</taxon>
        <taxon>Rosaceae</taxon>
        <taxon>Rosoideae</taxon>
        <taxon>Rosoideae incertae sedis</taxon>
        <taxon>Rosa</taxon>
    </lineage>
</organism>
<keyword evidence="1" id="KW-0812">Transmembrane</keyword>
<sequence>MSLSKFSSVSEAMAFRAKANQVLRVVGYASVAYFLFQTVPSFVSASKTDSKRKKLMSQFLMRNRGEDFN</sequence>
<keyword evidence="1" id="KW-1133">Transmembrane helix</keyword>
<protein>
    <submittedName>
        <fullName evidence="2">Uncharacterized protein</fullName>
    </submittedName>
</protein>
<dbReference type="Gramene" id="PRQ28809">
    <property type="protein sequence ID" value="PRQ28809"/>
    <property type="gene ID" value="RchiOBHm_Chr5g0006991"/>
</dbReference>
<keyword evidence="3" id="KW-1185">Reference proteome</keyword>
<dbReference type="AlphaFoldDB" id="A0A2P6Q3T8"/>
<name>A0A2P6Q3T8_ROSCH</name>
<evidence type="ECO:0000313" key="3">
    <source>
        <dbReference type="Proteomes" id="UP000238479"/>
    </source>
</evidence>
<keyword evidence="1" id="KW-0472">Membrane</keyword>
<comment type="caution">
    <text evidence="2">The sequence shown here is derived from an EMBL/GenBank/DDBJ whole genome shotgun (WGS) entry which is preliminary data.</text>
</comment>